<dbReference type="STRING" id="1434123.MSVAZ_1308"/>
<organism evidence="6 7">
    <name type="scientific">Methanosarcina vacuolata Z-761</name>
    <dbReference type="NCBI Taxonomy" id="1434123"/>
    <lineage>
        <taxon>Archaea</taxon>
        <taxon>Methanobacteriati</taxon>
        <taxon>Methanobacteriota</taxon>
        <taxon>Stenosarchaea group</taxon>
        <taxon>Methanomicrobia</taxon>
        <taxon>Methanosarcinales</taxon>
        <taxon>Methanosarcinaceae</taxon>
        <taxon>Methanosarcina</taxon>
    </lineage>
</organism>
<dbReference type="InterPro" id="IPR016202">
    <property type="entry name" value="DNase_I"/>
</dbReference>
<dbReference type="RefSeq" id="WP_052727912.1">
    <property type="nucleotide sequence ID" value="NZ_CP009520.1"/>
</dbReference>
<sequence>MNFKGHHKFLICLAAIFVFLPGCIDSTEQMNADSAENSDSGSLSGVSDAAKNPSQSSEGSSRGTNAEAEGSSEVASYADETVTENQSGLVEVNGTSLSPNAHGSQEEKLRVGAFNIQVFGVKKASNSRIMNTLAEILRTYDIVAVQEIRDSSQTALPALIKVVNSEGDNYSYVISERLGRTSSKEQYAYIYDCDRVKLEGDPYTYSEPEGTDPFHRQPYIATFEDKNETFSLVLITVHTDPDEATEEINSLSTVLDSTRQTFPEEDNFVIMGDLNADGSYFDEDKANALICDEYCWLIGNSMDTTTGDTNCTYDRIIITEDMEPHFTGNSGVFRYDLEYNLTSEETDAVSDHYPVYAEFVFDSTEA</sequence>
<dbReference type="Gene3D" id="3.60.10.10">
    <property type="entry name" value="Endonuclease/exonuclease/phosphatase"/>
    <property type="match status" value="1"/>
</dbReference>
<dbReference type="InterPro" id="IPR036691">
    <property type="entry name" value="Endo/exonu/phosph_ase_sf"/>
</dbReference>
<dbReference type="HOGENOM" id="CLU_043335_2_0_2"/>
<feature type="domain" description="Endonuclease/exonuclease/phosphatase" evidence="5">
    <location>
        <begin position="113"/>
        <end position="352"/>
    </location>
</feature>
<evidence type="ECO:0000256" key="2">
    <source>
        <dbReference type="ARBA" id="ARBA00022722"/>
    </source>
</evidence>
<dbReference type="EMBL" id="CP009520">
    <property type="protein sequence ID" value="AKB43577.1"/>
    <property type="molecule type" value="Genomic_DNA"/>
</dbReference>
<evidence type="ECO:0000313" key="6">
    <source>
        <dbReference type="EMBL" id="AKB43577.1"/>
    </source>
</evidence>
<dbReference type="Proteomes" id="UP000033096">
    <property type="component" value="Chromosome"/>
</dbReference>
<dbReference type="Pfam" id="PF03372">
    <property type="entry name" value="Exo_endo_phos"/>
    <property type="match status" value="1"/>
</dbReference>
<reference evidence="6 7" key="1">
    <citation type="submission" date="2014-07" db="EMBL/GenBank/DDBJ databases">
        <title>Methanogenic archaea and the global carbon cycle.</title>
        <authorList>
            <person name="Henriksen J.R."/>
            <person name="Luke J."/>
            <person name="Reinhart S."/>
            <person name="Benedict M.N."/>
            <person name="Youngblut N.D."/>
            <person name="Metcalf M.E."/>
            <person name="Whitaker R.J."/>
            <person name="Metcalf W.W."/>
        </authorList>
    </citation>
    <scope>NUCLEOTIDE SEQUENCE [LARGE SCALE GENOMIC DNA]</scope>
    <source>
        <strain evidence="6 7">Z-761</strain>
    </source>
</reference>
<dbReference type="SMR" id="A0A0E3Q2S9"/>
<keyword evidence="7" id="KW-1185">Reference proteome</keyword>
<dbReference type="InterPro" id="IPR005135">
    <property type="entry name" value="Endo/exonuclease/phosphatase"/>
</dbReference>
<dbReference type="GeneID" id="24809728"/>
<dbReference type="PANTHER" id="PTHR11371">
    <property type="entry name" value="DEOXYRIBONUCLEASE"/>
    <property type="match status" value="1"/>
</dbReference>
<keyword evidence="2" id="KW-0540">Nuclease</keyword>
<feature type="compositionally biased region" description="Polar residues" evidence="4">
    <location>
        <begin position="31"/>
        <end position="45"/>
    </location>
</feature>
<feature type="compositionally biased region" description="Polar residues" evidence="4">
    <location>
        <begin position="52"/>
        <end position="64"/>
    </location>
</feature>
<dbReference type="PATRIC" id="fig|1434123.4.peg.1557"/>
<dbReference type="CDD" id="cd10282">
    <property type="entry name" value="DNase1"/>
    <property type="match status" value="1"/>
</dbReference>
<dbReference type="GO" id="GO:0004530">
    <property type="term" value="F:deoxyribonuclease I activity"/>
    <property type="evidence" value="ECO:0007669"/>
    <property type="project" value="TreeGrafter"/>
</dbReference>
<dbReference type="KEGG" id="mvc:MSVAZ_1308"/>
<feature type="region of interest" description="Disordered" evidence="4">
    <location>
        <begin position="31"/>
        <end position="76"/>
    </location>
</feature>
<dbReference type="SMART" id="SM00476">
    <property type="entry name" value="DNaseIc"/>
    <property type="match status" value="1"/>
</dbReference>
<evidence type="ECO:0000256" key="1">
    <source>
        <dbReference type="ARBA" id="ARBA00007359"/>
    </source>
</evidence>
<evidence type="ECO:0000256" key="3">
    <source>
        <dbReference type="ARBA" id="ARBA00022801"/>
    </source>
</evidence>
<accession>A0A0E3Q2S9</accession>
<protein>
    <recommendedName>
        <fullName evidence="5">Endonuclease/exonuclease/phosphatase domain-containing protein</fullName>
    </recommendedName>
</protein>
<dbReference type="GO" id="GO:0006308">
    <property type="term" value="P:DNA catabolic process"/>
    <property type="evidence" value="ECO:0007669"/>
    <property type="project" value="InterPro"/>
</dbReference>
<evidence type="ECO:0000259" key="5">
    <source>
        <dbReference type="Pfam" id="PF03372"/>
    </source>
</evidence>
<dbReference type="PANTHER" id="PTHR11371:SF31">
    <property type="entry name" value="EXTRACELLULAR NUCLEASE"/>
    <property type="match status" value="1"/>
</dbReference>
<dbReference type="GO" id="GO:0003677">
    <property type="term" value="F:DNA binding"/>
    <property type="evidence" value="ECO:0007669"/>
    <property type="project" value="TreeGrafter"/>
</dbReference>
<proteinExistence type="inferred from homology"/>
<gene>
    <name evidence="6" type="ORF">MSVAZ_1308</name>
</gene>
<dbReference type="SUPFAM" id="SSF56219">
    <property type="entry name" value="DNase I-like"/>
    <property type="match status" value="1"/>
</dbReference>
<dbReference type="PRINTS" id="PR00130">
    <property type="entry name" value="DNASEI"/>
</dbReference>
<name>A0A0E3Q2S9_9EURY</name>
<evidence type="ECO:0000313" key="7">
    <source>
        <dbReference type="Proteomes" id="UP000033096"/>
    </source>
</evidence>
<keyword evidence="3" id="KW-0378">Hydrolase</keyword>
<evidence type="ECO:0000256" key="4">
    <source>
        <dbReference type="SAM" id="MobiDB-lite"/>
    </source>
</evidence>
<dbReference type="AlphaFoldDB" id="A0A0E3Q2S9"/>
<comment type="similarity">
    <text evidence="1">Belongs to the DNase I family.</text>
</comment>